<feature type="compositionally biased region" description="Basic and acidic residues" evidence="1">
    <location>
        <begin position="192"/>
        <end position="206"/>
    </location>
</feature>
<dbReference type="AlphaFoldDB" id="A0A1E7F4S7"/>
<feature type="region of interest" description="Disordered" evidence="1">
    <location>
        <begin position="173"/>
        <end position="229"/>
    </location>
</feature>
<dbReference type="EMBL" id="KV784362">
    <property type="protein sequence ID" value="OEU13188.1"/>
    <property type="molecule type" value="Genomic_DNA"/>
</dbReference>
<evidence type="ECO:0000256" key="1">
    <source>
        <dbReference type="SAM" id="MobiDB-lite"/>
    </source>
</evidence>
<proteinExistence type="predicted"/>
<organism evidence="2 3">
    <name type="scientific">Fragilariopsis cylindrus CCMP1102</name>
    <dbReference type="NCBI Taxonomy" id="635003"/>
    <lineage>
        <taxon>Eukaryota</taxon>
        <taxon>Sar</taxon>
        <taxon>Stramenopiles</taxon>
        <taxon>Ochrophyta</taxon>
        <taxon>Bacillariophyta</taxon>
        <taxon>Bacillariophyceae</taxon>
        <taxon>Bacillariophycidae</taxon>
        <taxon>Bacillariales</taxon>
        <taxon>Bacillariaceae</taxon>
        <taxon>Fragilariopsis</taxon>
    </lineage>
</organism>
<name>A0A1E7F4S7_9STRA</name>
<accession>A0A1E7F4S7</accession>
<dbReference type="OrthoDB" id="41572at2759"/>
<evidence type="ECO:0000313" key="2">
    <source>
        <dbReference type="EMBL" id="OEU13188.1"/>
    </source>
</evidence>
<evidence type="ECO:0000313" key="3">
    <source>
        <dbReference type="Proteomes" id="UP000095751"/>
    </source>
</evidence>
<dbReference type="KEGG" id="fcy:FRACYDRAFT_243099"/>
<dbReference type="InParanoid" id="A0A1E7F4S7"/>
<keyword evidence="3" id="KW-1185">Reference proteome</keyword>
<evidence type="ECO:0008006" key="4">
    <source>
        <dbReference type="Google" id="ProtNLM"/>
    </source>
</evidence>
<reference evidence="2 3" key="1">
    <citation type="submission" date="2016-09" db="EMBL/GenBank/DDBJ databases">
        <title>Extensive genetic diversity and differential bi-allelic expression allows diatom success in the polar Southern Ocean.</title>
        <authorList>
            <consortium name="DOE Joint Genome Institute"/>
            <person name="Mock T."/>
            <person name="Otillar R.P."/>
            <person name="Strauss J."/>
            <person name="Dupont C."/>
            <person name="Frickenhaus S."/>
            <person name="Maumus F."/>
            <person name="Mcmullan M."/>
            <person name="Sanges R."/>
            <person name="Schmutz J."/>
            <person name="Toseland A."/>
            <person name="Valas R."/>
            <person name="Veluchamy A."/>
            <person name="Ward B.J."/>
            <person name="Allen A."/>
            <person name="Barry K."/>
            <person name="Falciatore A."/>
            <person name="Ferrante M."/>
            <person name="Fortunato A.E."/>
            <person name="Gloeckner G."/>
            <person name="Gruber A."/>
            <person name="Hipkin R."/>
            <person name="Janech M."/>
            <person name="Kroth P."/>
            <person name="Leese F."/>
            <person name="Lindquist E."/>
            <person name="Lyon B.R."/>
            <person name="Martin J."/>
            <person name="Mayer C."/>
            <person name="Parker M."/>
            <person name="Quesneville H."/>
            <person name="Raymond J."/>
            <person name="Uhlig C."/>
            <person name="Valentin K.U."/>
            <person name="Worden A.Z."/>
            <person name="Armbrust E.V."/>
            <person name="Bowler C."/>
            <person name="Green B."/>
            <person name="Moulton V."/>
            <person name="Van Oosterhout C."/>
            <person name="Grigoriev I."/>
        </authorList>
    </citation>
    <scope>NUCLEOTIDE SEQUENCE [LARGE SCALE GENOMIC DNA]</scope>
    <source>
        <strain evidence="2 3">CCMP1102</strain>
    </source>
</reference>
<feature type="compositionally biased region" description="Basic and acidic residues" evidence="1">
    <location>
        <begin position="173"/>
        <end position="182"/>
    </location>
</feature>
<gene>
    <name evidence="2" type="ORF">FRACYDRAFT_243099</name>
</gene>
<dbReference type="Proteomes" id="UP000095751">
    <property type="component" value="Unassembled WGS sequence"/>
</dbReference>
<sequence>MLAKMQCLCSGGKNKLKTLTVVLKNIIDPKKGGVAGEDGLKYRTLKLDNPKLKSRLFSSNEFYVLDLLTSSDLVGMTRMTQQENSNILIMNDVPTQSIQDSIGLRILPALTTTQIKIALEISTTANVSSSNKKTKFACTDHTSLNNTSSASSSMIPGEKLSLKQIARRELELKRQKEKQQDKLHRKNTKAQIAEDKKTRETDENWKPKVSAAADKSGAGIQTFRDRHGE</sequence>
<protein>
    <recommendedName>
        <fullName evidence="4">PUB domain-containing protein</fullName>
    </recommendedName>
</protein>